<gene>
    <name evidence="3" type="ordered locus">Hden_2661</name>
</gene>
<evidence type="ECO:0000256" key="1">
    <source>
        <dbReference type="SAM" id="MobiDB-lite"/>
    </source>
</evidence>
<evidence type="ECO:0000313" key="3">
    <source>
        <dbReference type="EMBL" id="ADJ24457.1"/>
    </source>
</evidence>
<dbReference type="PROSITE" id="PS51708">
    <property type="entry name" value="CHAD"/>
    <property type="match status" value="1"/>
</dbReference>
<dbReference type="RefSeq" id="WP_013216616.1">
    <property type="nucleotide sequence ID" value="NC_014313.1"/>
</dbReference>
<evidence type="ECO:0000259" key="2">
    <source>
        <dbReference type="PROSITE" id="PS51708"/>
    </source>
</evidence>
<dbReference type="PANTHER" id="PTHR39339:SF1">
    <property type="entry name" value="CHAD DOMAIN-CONTAINING PROTEIN"/>
    <property type="match status" value="1"/>
</dbReference>
<dbReference type="Proteomes" id="UP000002033">
    <property type="component" value="Chromosome"/>
</dbReference>
<dbReference type="InterPro" id="IPR007899">
    <property type="entry name" value="CHAD_dom"/>
</dbReference>
<dbReference type="InterPro" id="IPR038186">
    <property type="entry name" value="CHAD_dom_sf"/>
</dbReference>
<accession>D8JTD9</accession>
<dbReference type="STRING" id="582899.Hden_2661"/>
<feature type="domain" description="CHAD" evidence="2">
    <location>
        <begin position="8"/>
        <end position="279"/>
    </location>
</feature>
<sequence length="349" mass="39244">MPYRFKIDEPVEKGFRRIAREQLDLALQELAAQEVQPKGVHESRKALKRLRALVRLAAPALGADRARKRNNTLSEIAQLLAGHRDQAVMLDTLKKLGEENGPDGAATLAPLTAHFAKASADAQQPLDPGSAAQARLMLLREAKKFARVRIRKRGFAALEGGLEKSYRHARKSLKIAYSEPADETFHTLRKSVQWHWRQMSLLARAWPEEFAIRVADARELSQLLGDDHDLALLIAETANADDISADQKEDIVALCRRKQQTLRLEAEFRAKRLFAEMPQPFIKRMRAYWKFGSGMRARELPHLTHAEEPQALHLASSETPKSHGEIKPALGKPRLAAKEEPASPSQRRA</sequence>
<name>D8JTD9_HYPDA</name>
<protein>
    <submittedName>
        <fullName evidence="3">CHAD domain containing protein</fullName>
    </submittedName>
</protein>
<keyword evidence="4" id="KW-1185">Reference proteome</keyword>
<dbReference type="EMBL" id="CP002083">
    <property type="protein sequence ID" value="ADJ24457.1"/>
    <property type="molecule type" value="Genomic_DNA"/>
</dbReference>
<dbReference type="Gene3D" id="1.40.20.10">
    <property type="entry name" value="CHAD domain"/>
    <property type="match status" value="1"/>
</dbReference>
<dbReference type="AlphaFoldDB" id="D8JTD9"/>
<proteinExistence type="predicted"/>
<dbReference type="eggNOG" id="COG5607">
    <property type="taxonomic scope" value="Bacteria"/>
</dbReference>
<dbReference type="HOGENOM" id="CLU_074535_0_0_5"/>
<organism evidence="3 4">
    <name type="scientific">Hyphomicrobium denitrificans (strain ATCC 51888 / DSM 1869 / NCIMB 11706 / TK 0415)</name>
    <dbReference type="NCBI Taxonomy" id="582899"/>
    <lineage>
        <taxon>Bacteria</taxon>
        <taxon>Pseudomonadati</taxon>
        <taxon>Pseudomonadota</taxon>
        <taxon>Alphaproteobacteria</taxon>
        <taxon>Hyphomicrobiales</taxon>
        <taxon>Hyphomicrobiaceae</taxon>
        <taxon>Hyphomicrobium</taxon>
    </lineage>
</organism>
<reference evidence="4" key="1">
    <citation type="journal article" date="2011" name="J. Bacteriol.">
        <title>Genome sequences of eight morphologically diverse alphaproteobacteria.</title>
        <authorList>
            <consortium name="US DOE Joint Genome Institute"/>
            <person name="Brown P.J."/>
            <person name="Kysela D.T."/>
            <person name="Buechlein A."/>
            <person name="Hemmerich C."/>
            <person name="Brun Y.V."/>
        </authorList>
    </citation>
    <scope>NUCLEOTIDE SEQUENCE [LARGE SCALE GENOMIC DNA]</scope>
    <source>
        <strain evidence="4">ATCC 51888 / DSM 1869 / NCIB 11706 / TK 0415</strain>
    </source>
</reference>
<dbReference type="PANTHER" id="PTHR39339">
    <property type="entry name" value="SLR1444 PROTEIN"/>
    <property type="match status" value="1"/>
</dbReference>
<dbReference type="OrthoDB" id="9810907at2"/>
<dbReference type="KEGG" id="hdn:Hden_2661"/>
<dbReference type="Pfam" id="PF05235">
    <property type="entry name" value="CHAD"/>
    <property type="match status" value="1"/>
</dbReference>
<dbReference type="SMART" id="SM00880">
    <property type="entry name" value="CHAD"/>
    <property type="match status" value="1"/>
</dbReference>
<feature type="region of interest" description="Disordered" evidence="1">
    <location>
        <begin position="311"/>
        <end position="349"/>
    </location>
</feature>
<evidence type="ECO:0000313" key="4">
    <source>
        <dbReference type="Proteomes" id="UP000002033"/>
    </source>
</evidence>